<evidence type="ECO:0000256" key="1">
    <source>
        <dbReference type="ARBA" id="ARBA00006767"/>
    </source>
</evidence>
<feature type="compositionally biased region" description="Basic and acidic residues" evidence="4">
    <location>
        <begin position="403"/>
        <end position="412"/>
    </location>
</feature>
<reference evidence="6" key="1">
    <citation type="journal article" date="2015" name="Nature">
        <title>Complex archaea that bridge the gap between prokaryotes and eukaryotes.</title>
        <authorList>
            <person name="Spang A."/>
            <person name="Saw J.H."/>
            <person name="Jorgensen S.L."/>
            <person name="Zaremba-Niedzwiedzka K."/>
            <person name="Martijn J."/>
            <person name="Lind A.E."/>
            <person name="van Eijk R."/>
            <person name="Schleper C."/>
            <person name="Guy L."/>
            <person name="Ettema T.J."/>
        </authorList>
    </citation>
    <scope>NUCLEOTIDE SEQUENCE</scope>
</reference>
<evidence type="ECO:0000259" key="5">
    <source>
        <dbReference type="PROSITE" id="PS50126"/>
    </source>
</evidence>
<protein>
    <recommendedName>
        <fullName evidence="5">S1 motif domain-containing protein</fullName>
    </recommendedName>
</protein>
<feature type="domain" description="S1 motif" evidence="5">
    <location>
        <begin position="18"/>
        <end position="86"/>
    </location>
</feature>
<dbReference type="GO" id="GO:0005737">
    <property type="term" value="C:cytoplasm"/>
    <property type="evidence" value="ECO:0007669"/>
    <property type="project" value="UniProtKB-ARBA"/>
</dbReference>
<feature type="domain" description="S1 motif" evidence="5">
    <location>
        <begin position="200"/>
        <end position="269"/>
    </location>
</feature>
<dbReference type="PANTHER" id="PTHR10724:SF7">
    <property type="entry name" value="SMALL RIBOSOMAL SUBUNIT PROTEIN BS1C"/>
    <property type="match status" value="1"/>
</dbReference>
<dbReference type="Pfam" id="PF00575">
    <property type="entry name" value="S1"/>
    <property type="match status" value="4"/>
</dbReference>
<evidence type="ECO:0000256" key="2">
    <source>
        <dbReference type="ARBA" id="ARBA00022980"/>
    </source>
</evidence>
<name>A0A0F9FT76_9ZZZZ</name>
<dbReference type="GO" id="GO:0003729">
    <property type="term" value="F:mRNA binding"/>
    <property type="evidence" value="ECO:0007669"/>
    <property type="project" value="TreeGrafter"/>
</dbReference>
<dbReference type="Gene3D" id="2.40.50.140">
    <property type="entry name" value="Nucleic acid-binding proteins"/>
    <property type="match status" value="4"/>
</dbReference>
<dbReference type="EMBL" id="LAZR01020290">
    <property type="protein sequence ID" value="KKL89423.1"/>
    <property type="molecule type" value="Genomic_DNA"/>
</dbReference>
<dbReference type="InterPro" id="IPR050437">
    <property type="entry name" value="Ribos_protein_bS1-like"/>
</dbReference>
<dbReference type="SMART" id="SM00316">
    <property type="entry name" value="S1"/>
    <property type="match status" value="4"/>
</dbReference>
<evidence type="ECO:0000256" key="3">
    <source>
        <dbReference type="ARBA" id="ARBA00023274"/>
    </source>
</evidence>
<dbReference type="CDD" id="cd04465">
    <property type="entry name" value="S1_RPS1_repeat_ec2_hs2"/>
    <property type="match status" value="1"/>
</dbReference>
<dbReference type="CDD" id="cd05688">
    <property type="entry name" value="S1_RPS1_repeat_ec3"/>
    <property type="match status" value="1"/>
</dbReference>
<feature type="compositionally biased region" description="Low complexity" evidence="4">
    <location>
        <begin position="413"/>
        <end position="423"/>
    </location>
</feature>
<dbReference type="SUPFAM" id="SSF50249">
    <property type="entry name" value="Nucleic acid-binding proteins"/>
    <property type="match status" value="4"/>
</dbReference>
<feature type="domain" description="S1 motif" evidence="5">
    <location>
        <begin position="104"/>
        <end position="179"/>
    </location>
</feature>
<keyword evidence="3" id="KW-0687">Ribonucleoprotein</keyword>
<feature type="domain" description="S1 motif" evidence="5">
    <location>
        <begin position="286"/>
        <end position="355"/>
    </location>
</feature>
<dbReference type="GO" id="GO:0003735">
    <property type="term" value="F:structural constituent of ribosome"/>
    <property type="evidence" value="ECO:0007669"/>
    <property type="project" value="TreeGrafter"/>
</dbReference>
<feature type="non-terminal residue" evidence="6">
    <location>
        <position position="492"/>
    </location>
</feature>
<dbReference type="PRINTS" id="PR00681">
    <property type="entry name" value="RIBOSOMALS1"/>
</dbReference>
<evidence type="ECO:0000256" key="4">
    <source>
        <dbReference type="SAM" id="MobiDB-lite"/>
    </source>
</evidence>
<evidence type="ECO:0000313" key="6">
    <source>
        <dbReference type="EMBL" id="KKL89423.1"/>
    </source>
</evidence>
<keyword evidence="2" id="KW-0689">Ribosomal protein</keyword>
<dbReference type="PROSITE" id="PS50126">
    <property type="entry name" value="S1"/>
    <property type="match status" value="4"/>
</dbReference>
<feature type="compositionally biased region" description="Acidic residues" evidence="4">
    <location>
        <begin position="476"/>
        <end position="492"/>
    </location>
</feature>
<feature type="region of interest" description="Disordered" evidence="4">
    <location>
        <begin position="403"/>
        <end position="423"/>
    </location>
</feature>
<dbReference type="CDD" id="cd05687">
    <property type="entry name" value="S1_RPS1_repeat_ec1_hs1"/>
    <property type="match status" value="1"/>
</dbReference>
<comment type="similarity">
    <text evidence="1">Belongs to the bacterial ribosomal protein bS1 family.</text>
</comment>
<dbReference type="PANTHER" id="PTHR10724">
    <property type="entry name" value="30S RIBOSOMAL PROTEIN S1"/>
    <property type="match status" value="1"/>
</dbReference>
<proteinExistence type="inferred from homology"/>
<comment type="caution">
    <text evidence="6">The sequence shown here is derived from an EMBL/GenBank/DDBJ whole genome shotgun (WGS) entry which is preliminary data.</text>
</comment>
<dbReference type="GO" id="GO:0006412">
    <property type="term" value="P:translation"/>
    <property type="evidence" value="ECO:0007669"/>
    <property type="project" value="TreeGrafter"/>
</dbReference>
<dbReference type="InterPro" id="IPR012340">
    <property type="entry name" value="NA-bd_OB-fold"/>
</dbReference>
<feature type="region of interest" description="Disordered" evidence="4">
    <location>
        <begin position="444"/>
        <end position="492"/>
    </location>
</feature>
<gene>
    <name evidence="6" type="ORF">LCGC14_1914840</name>
</gene>
<dbReference type="AlphaFoldDB" id="A0A0F9FT76"/>
<feature type="compositionally biased region" description="Acidic residues" evidence="4">
    <location>
        <begin position="455"/>
        <end position="467"/>
    </location>
</feature>
<dbReference type="InterPro" id="IPR035104">
    <property type="entry name" value="Ribosomal_protein_S1-like"/>
</dbReference>
<organism evidence="6">
    <name type="scientific">marine sediment metagenome</name>
    <dbReference type="NCBI Taxonomy" id="412755"/>
    <lineage>
        <taxon>unclassified sequences</taxon>
        <taxon>metagenomes</taxon>
        <taxon>ecological metagenomes</taxon>
    </lineage>
</organism>
<sequence length="492" mass="53090">MAALLDQDPTPYTQLRRGDIVEGAVVGTHRDGTLVDIGAKSEGVIPDSEMRSLQPEGPSHLQVGDKVLVFVLQPESPEGQIILSLDRARGEQGWRILQEYMEQNQAFEGYVTGSNKGGLLVNVEGVNTFVPLSQIASGRPERGSPEVTERSLAEWVGRTLTLKVIELNRRRNRAIVSERAAMQEKRAAEKERLLQELNEGDIRTGRITSIRDFGIFVDVGGADGLVHLSEMSWDRTPKSPQELFHVGDEVEVYVLKVDQESKKIALSLRRAQPERWAEIVSGFREGQIVPGQVTKLAPFGAFVRLEGPVEGLVHISELVERRINHPDEIVAEGDIIPVKIVRIEHDRHRLGLSLRQARSKAEEDGWGFKDSGGVGVVPEEAPARLDAEAPAGQEVGTVKAAAPEEARAEPAAEAKAAGTAAEAEEPVTGAMAAAMAEAGVVVKEEAAEAATEPEATAEEEVAAEEPAEAPAAEEQIAAEEVAETAEAAEEEA</sequence>
<accession>A0A0F9FT76</accession>
<dbReference type="FunFam" id="2.40.50.140:FF:000051">
    <property type="entry name" value="RNA-binding transcriptional accessory protein"/>
    <property type="match status" value="1"/>
</dbReference>
<dbReference type="InterPro" id="IPR003029">
    <property type="entry name" value="S1_domain"/>
</dbReference>